<evidence type="ECO:0000313" key="12">
    <source>
        <dbReference type="EMBL" id="KFA61617.1"/>
    </source>
</evidence>
<evidence type="ECO:0000256" key="3">
    <source>
        <dbReference type="ARBA" id="ARBA00022737"/>
    </source>
</evidence>
<keyword evidence="7" id="KW-0804">Transcription</keyword>
<dbReference type="PROSITE" id="PS50157">
    <property type="entry name" value="ZINC_FINGER_C2H2_2"/>
    <property type="match status" value="2"/>
</dbReference>
<sequence>MAADFPTRPHSAIPEGRRQNFTQAPRAPPSPPMDDTRCSLPSISNLLGLADAGSPTSDVSPTSLHHSPKLDCKDLECSSVAHFNIHFGVLTCIVSTALAHSNRQGPSYMKAAPERTRSSSQHRTLPPSPPMSTDASFESSSPTSKSVGHFSNASGSGGYYYETTPPLESDHQRQPAPSLGLSRPPNQLPLPQQHCASMPFPIQPPRGTYYQPAQPPQPQVPGLYYQRPLPQNFPPPLTIPVAMASSSGANPWQHHHYMNPSHGAAFPQSQDRYICSICNKAFSRPSSLRIHGHSHTGEKPFKCTQAGCGKAFSVRSNMKRHERGCHSFEVGTGGASLSS</sequence>
<protein>
    <recommendedName>
        <fullName evidence="11">C2H2-type domain-containing protein</fullName>
    </recommendedName>
</protein>
<keyword evidence="6" id="KW-0805">Transcription regulation</keyword>
<proteinExistence type="predicted"/>
<dbReference type="Proteomes" id="UP000028524">
    <property type="component" value="Unassembled WGS sequence"/>
</dbReference>
<evidence type="ECO:0000256" key="1">
    <source>
        <dbReference type="ARBA" id="ARBA00004123"/>
    </source>
</evidence>
<evidence type="ECO:0000256" key="6">
    <source>
        <dbReference type="ARBA" id="ARBA00023015"/>
    </source>
</evidence>
<dbReference type="PANTHER" id="PTHR16515">
    <property type="entry name" value="PR DOMAIN ZINC FINGER PROTEIN"/>
    <property type="match status" value="1"/>
</dbReference>
<evidence type="ECO:0000256" key="9">
    <source>
        <dbReference type="PROSITE-ProRule" id="PRU00042"/>
    </source>
</evidence>
<dbReference type="SUPFAM" id="SSF57667">
    <property type="entry name" value="beta-beta-alpha zinc fingers"/>
    <property type="match status" value="1"/>
</dbReference>
<reference evidence="12 13" key="1">
    <citation type="journal article" date="2014" name="BMC Genomics">
        <title>Comparative genome sequencing reveals chemotype-specific gene clusters in the toxigenic black mold Stachybotrys.</title>
        <authorList>
            <person name="Semeiks J."/>
            <person name="Borek D."/>
            <person name="Otwinowski Z."/>
            <person name="Grishin N.V."/>
        </authorList>
    </citation>
    <scope>NUCLEOTIDE SEQUENCE [LARGE SCALE GENOMIC DNA]</scope>
    <source>
        <strain evidence="12 13">IBT 40285</strain>
    </source>
</reference>
<dbReference type="GO" id="GO:0008270">
    <property type="term" value="F:zinc ion binding"/>
    <property type="evidence" value="ECO:0007669"/>
    <property type="project" value="UniProtKB-KW"/>
</dbReference>
<dbReference type="AlphaFoldDB" id="A0A084QCD2"/>
<keyword evidence="13" id="KW-1185">Reference proteome</keyword>
<evidence type="ECO:0000256" key="2">
    <source>
        <dbReference type="ARBA" id="ARBA00022723"/>
    </source>
</evidence>
<feature type="compositionally biased region" description="Polar residues" evidence="10">
    <location>
        <begin position="131"/>
        <end position="154"/>
    </location>
</feature>
<dbReference type="HOGENOM" id="CLU_053582_0_0_1"/>
<dbReference type="FunFam" id="3.30.160.60:FF:000176">
    <property type="entry name" value="zinc finger protein 70"/>
    <property type="match status" value="1"/>
</dbReference>
<dbReference type="OMA" id="MSGLYYQ"/>
<feature type="region of interest" description="Disordered" evidence="10">
    <location>
        <begin position="1"/>
        <end position="36"/>
    </location>
</feature>
<dbReference type="OrthoDB" id="6077919at2759"/>
<evidence type="ECO:0000256" key="7">
    <source>
        <dbReference type="ARBA" id="ARBA00023163"/>
    </source>
</evidence>
<dbReference type="FunFam" id="3.30.160.60:FF:000060">
    <property type="entry name" value="zinc finger protein 436"/>
    <property type="match status" value="1"/>
</dbReference>
<dbReference type="GO" id="GO:0010468">
    <property type="term" value="P:regulation of gene expression"/>
    <property type="evidence" value="ECO:0007669"/>
    <property type="project" value="TreeGrafter"/>
</dbReference>
<feature type="domain" description="C2H2-type" evidence="11">
    <location>
        <begin position="301"/>
        <end position="331"/>
    </location>
</feature>
<dbReference type="InterPro" id="IPR050331">
    <property type="entry name" value="Zinc_finger"/>
</dbReference>
<organism evidence="12 13">
    <name type="scientific">Stachybotrys chlorohalonatus (strain IBT 40285)</name>
    <dbReference type="NCBI Taxonomy" id="1283841"/>
    <lineage>
        <taxon>Eukaryota</taxon>
        <taxon>Fungi</taxon>
        <taxon>Dikarya</taxon>
        <taxon>Ascomycota</taxon>
        <taxon>Pezizomycotina</taxon>
        <taxon>Sordariomycetes</taxon>
        <taxon>Hypocreomycetidae</taxon>
        <taxon>Hypocreales</taxon>
        <taxon>Stachybotryaceae</taxon>
        <taxon>Stachybotrys</taxon>
    </lineage>
</organism>
<dbReference type="InterPro" id="IPR013087">
    <property type="entry name" value="Znf_C2H2_type"/>
</dbReference>
<evidence type="ECO:0000256" key="5">
    <source>
        <dbReference type="ARBA" id="ARBA00022833"/>
    </source>
</evidence>
<comment type="subcellular location">
    <subcellularLocation>
        <location evidence="1">Nucleus</location>
    </subcellularLocation>
</comment>
<feature type="region of interest" description="Disordered" evidence="10">
    <location>
        <begin position="104"/>
        <end position="220"/>
    </location>
</feature>
<dbReference type="InterPro" id="IPR036236">
    <property type="entry name" value="Znf_C2H2_sf"/>
</dbReference>
<keyword evidence="2" id="KW-0479">Metal-binding</keyword>
<dbReference type="PROSITE" id="PS00028">
    <property type="entry name" value="ZINC_FINGER_C2H2_1"/>
    <property type="match status" value="2"/>
</dbReference>
<name>A0A084QCD2_STAC4</name>
<feature type="domain" description="C2H2-type" evidence="11">
    <location>
        <begin position="273"/>
        <end position="300"/>
    </location>
</feature>
<feature type="compositionally biased region" description="Polar residues" evidence="10">
    <location>
        <begin position="54"/>
        <end position="65"/>
    </location>
</feature>
<evidence type="ECO:0000256" key="10">
    <source>
        <dbReference type="SAM" id="MobiDB-lite"/>
    </source>
</evidence>
<feature type="region of interest" description="Disordered" evidence="10">
    <location>
        <begin position="49"/>
        <end position="68"/>
    </location>
</feature>
<accession>A0A084QCD2</accession>
<dbReference type="Gene3D" id="3.30.160.60">
    <property type="entry name" value="Classic Zinc Finger"/>
    <property type="match status" value="2"/>
</dbReference>
<dbReference type="Pfam" id="PF00096">
    <property type="entry name" value="zf-C2H2"/>
    <property type="match status" value="2"/>
</dbReference>
<evidence type="ECO:0000256" key="4">
    <source>
        <dbReference type="ARBA" id="ARBA00022771"/>
    </source>
</evidence>
<dbReference type="InParanoid" id="A0A084QCD2"/>
<dbReference type="GO" id="GO:0005634">
    <property type="term" value="C:nucleus"/>
    <property type="evidence" value="ECO:0007669"/>
    <property type="project" value="UniProtKB-SubCell"/>
</dbReference>
<dbReference type="PANTHER" id="PTHR16515:SF49">
    <property type="entry name" value="GASTRULA ZINC FINGER PROTEIN XLCGF49.1-LIKE-RELATED"/>
    <property type="match status" value="1"/>
</dbReference>
<keyword evidence="5" id="KW-0862">Zinc</keyword>
<evidence type="ECO:0000256" key="8">
    <source>
        <dbReference type="ARBA" id="ARBA00023242"/>
    </source>
</evidence>
<evidence type="ECO:0000313" key="13">
    <source>
        <dbReference type="Proteomes" id="UP000028524"/>
    </source>
</evidence>
<evidence type="ECO:0000259" key="11">
    <source>
        <dbReference type="PROSITE" id="PS50157"/>
    </source>
</evidence>
<gene>
    <name evidence="12" type="ORF">S40285_08790</name>
</gene>
<dbReference type="EMBL" id="KL660844">
    <property type="protein sequence ID" value="KFA61617.1"/>
    <property type="molecule type" value="Genomic_DNA"/>
</dbReference>
<dbReference type="STRING" id="1283841.A0A084QCD2"/>
<dbReference type="SMART" id="SM00355">
    <property type="entry name" value="ZnF_C2H2"/>
    <property type="match status" value="2"/>
</dbReference>
<keyword evidence="3" id="KW-0677">Repeat</keyword>
<keyword evidence="8" id="KW-0539">Nucleus</keyword>
<keyword evidence="4 9" id="KW-0863">Zinc-finger</keyword>